<dbReference type="Gene3D" id="2.10.220.10">
    <property type="entry name" value="Hormone Receptor, Insulin-like Growth Factor Receptor 1, Chain A, domain 2"/>
    <property type="match status" value="1"/>
</dbReference>
<evidence type="ECO:0000256" key="2">
    <source>
        <dbReference type="ARBA" id="ARBA00005897"/>
    </source>
</evidence>
<keyword evidence="5 12" id="KW-0245">EGF-like domain</keyword>
<dbReference type="InterPro" id="IPR001881">
    <property type="entry name" value="EGF-like_Ca-bd_dom"/>
</dbReference>
<feature type="domain" description="EGF-like" evidence="15">
    <location>
        <begin position="359"/>
        <end position="400"/>
    </location>
</feature>
<name>A0A913XPI0_EXADI</name>
<feature type="chain" id="PRO_5037295326" description="protein disulfide-isomerase" evidence="14">
    <location>
        <begin position="28"/>
        <end position="457"/>
    </location>
</feature>
<dbReference type="PROSITE" id="PS00022">
    <property type="entry name" value="EGF_1"/>
    <property type="match status" value="1"/>
</dbReference>
<comment type="function">
    <text evidence="10">Protein disulfide isomerase. Promotes the localization of acetylcholine receptors (AChRs) to the plasma membrane.</text>
</comment>
<feature type="disulfide bond" evidence="12">
    <location>
        <begin position="172"/>
        <end position="181"/>
    </location>
</feature>
<dbReference type="Proteomes" id="UP000887567">
    <property type="component" value="Unplaced"/>
</dbReference>
<evidence type="ECO:0000256" key="3">
    <source>
        <dbReference type="ARBA" id="ARBA00006373"/>
    </source>
</evidence>
<dbReference type="InterPro" id="IPR009030">
    <property type="entry name" value="Growth_fac_rcpt_cys_sf"/>
</dbReference>
<dbReference type="OMA" id="TGHFLIM"/>
<feature type="signal peptide" evidence="14">
    <location>
        <begin position="1"/>
        <end position="27"/>
    </location>
</feature>
<evidence type="ECO:0000256" key="7">
    <source>
        <dbReference type="ARBA" id="ARBA00023157"/>
    </source>
</evidence>
<keyword evidence="9" id="KW-0676">Redox-active center</keyword>
<feature type="compositionally biased region" description="Acidic residues" evidence="13">
    <location>
        <begin position="405"/>
        <end position="433"/>
    </location>
</feature>
<dbReference type="EnsemblMetazoa" id="XM_021051622.2">
    <property type="protein sequence ID" value="XP_020907281.1"/>
    <property type="gene ID" value="LOC110245342"/>
</dbReference>
<dbReference type="SMART" id="SM00179">
    <property type="entry name" value="EGF_CA"/>
    <property type="match status" value="3"/>
</dbReference>
<dbReference type="AlphaFoldDB" id="A0A913XPI0"/>
<comment type="catalytic activity">
    <reaction evidence="1">
        <text>Catalyzes the rearrangement of -S-S- bonds in proteins.</text>
        <dbReference type="EC" id="5.3.4.1"/>
    </reaction>
</comment>
<dbReference type="PROSITE" id="PS50026">
    <property type="entry name" value="EGF_3"/>
    <property type="match status" value="2"/>
</dbReference>
<comment type="caution">
    <text evidence="12">Lacks conserved residue(s) required for the propagation of feature annotation.</text>
</comment>
<dbReference type="Pfam" id="PF07645">
    <property type="entry name" value="EGF_CA"/>
    <property type="match status" value="2"/>
</dbReference>
<evidence type="ECO:0000259" key="15">
    <source>
        <dbReference type="PROSITE" id="PS50026"/>
    </source>
</evidence>
<keyword evidence="8" id="KW-0413">Isomerase</keyword>
<evidence type="ECO:0000256" key="5">
    <source>
        <dbReference type="ARBA" id="ARBA00022536"/>
    </source>
</evidence>
<dbReference type="SUPFAM" id="SSF57196">
    <property type="entry name" value="EGF/Laminin"/>
    <property type="match status" value="1"/>
</dbReference>
<evidence type="ECO:0000256" key="13">
    <source>
        <dbReference type="SAM" id="MobiDB-lite"/>
    </source>
</evidence>
<sequence length="457" mass="50110">MSRRDCNLLLKILFIVALSLQISIVRSKRDLKEQCKTCKDIVDAFYKGMEKTIKANFGGGNTAWEERALGSYAKSETRLVEIMEGLCESSASQCHSMVEENEETIENWWFKHQTEEKDLKTWFCINSIKVCCNNGTYGPECKECPSGKDKPCNGKGDCDGSGTRGGTGKCDCNSGYDGDECDECDDDYFEEKDEENKLKCTACHESCSKGCNGSTPKDCTECKTGWEKSEEDGCKDVDECKDADKCGEGEYCVNTPGSFDCEACHESCEGNCTSSGAKGCIACKTGYNMTEDEGCKDYDECAADTSNSLCDSGTYCRNTPGSHQCAACHHTCESCIGEGDSSCTKCSDGYKMEDNKCKDIDECAAENSPCTKENEVCENSDGSFTCECQDGYRRKGDKCVKDADSNENEEEEDEEEGDEESGSSASGEEESEKDEASPPEDAAPKNSEQESHEHEEL</sequence>
<dbReference type="InterPro" id="IPR000742">
    <property type="entry name" value="EGF"/>
</dbReference>
<evidence type="ECO:0000256" key="8">
    <source>
        <dbReference type="ARBA" id="ARBA00023235"/>
    </source>
</evidence>
<protein>
    <recommendedName>
        <fullName evidence="4">protein disulfide-isomerase</fullName>
        <ecNumber evidence="4">5.3.4.1</ecNumber>
    </recommendedName>
    <alternativeName>
        <fullName evidence="11">Cysteine-rich with EGF-like domain protein 1</fullName>
    </alternativeName>
</protein>
<dbReference type="InterPro" id="IPR018097">
    <property type="entry name" value="EGF_Ca-bd_CS"/>
</dbReference>
<dbReference type="Pfam" id="PF00053">
    <property type="entry name" value="EGF_laminin"/>
    <property type="match status" value="1"/>
</dbReference>
<evidence type="ECO:0000256" key="4">
    <source>
        <dbReference type="ARBA" id="ARBA00012723"/>
    </source>
</evidence>
<keyword evidence="7 12" id="KW-1015">Disulfide bond</keyword>
<feature type="region of interest" description="Disordered" evidence="13">
    <location>
        <begin position="396"/>
        <end position="457"/>
    </location>
</feature>
<feature type="compositionally biased region" description="Basic and acidic residues" evidence="13">
    <location>
        <begin position="447"/>
        <end position="457"/>
    </location>
</feature>
<comment type="similarity">
    <text evidence="3">Belongs to the EGF domain peptide family.</text>
</comment>
<evidence type="ECO:0000256" key="12">
    <source>
        <dbReference type="PROSITE-ProRule" id="PRU00076"/>
    </source>
</evidence>
<accession>A0A913XPI0</accession>
<dbReference type="RefSeq" id="XP_020907281.1">
    <property type="nucleotide sequence ID" value="XM_021051622.2"/>
</dbReference>
<dbReference type="InterPro" id="IPR049883">
    <property type="entry name" value="NOTCH1_EGF-like"/>
</dbReference>
<dbReference type="InterPro" id="IPR006212">
    <property type="entry name" value="Furin_repeat"/>
</dbReference>
<comment type="similarity">
    <text evidence="2">Belongs to the CRELD family.</text>
</comment>
<evidence type="ECO:0000256" key="9">
    <source>
        <dbReference type="ARBA" id="ARBA00023284"/>
    </source>
</evidence>
<evidence type="ECO:0000256" key="1">
    <source>
        <dbReference type="ARBA" id="ARBA00001182"/>
    </source>
</evidence>
<keyword evidence="17" id="KW-1185">Reference proteome</keyword>
<dbReference type="InterPro" id="IPR002049">
    <property type="entry name" value="LE_dom"/>
</dbReference>
<dbReference type="PROSITE" id="PS01248">
    <property type="entry name" value="EGF_LAM_1"/>
    <property type="match status" value="1"/>
</dbReference>
<keyword evidence="6" id="KW-0677">Repeat</keyword>
<dbReference type="PROSITE" id="PS00010">
    <property type="entry name" value="ASX_HYDROXYL"/>
    <property type="match status" value="1"/>
</dbReference>
<dbReference type="CDD" id="cd00064">
    <property type="entry name" value="FU"/>
    <property type="match status" value="1"/>
</dbReference>
<evidence type="ECO:0000256" key="14">
    <source>
        <dbReference type="SAM" id="SignalP"/>
    </source>
</evidence>
<evidence type="ECO:0000313" key="17">
    <source>
        <dbReference type="Proteomes" id="UP000887567"/>
    </source>
</evidence>
<dbReference type="Gene3D" id="2.10.25.10">
    <property type="entry name" value="Laminin"/>
    <property type="match status" value="2"/>
</dbReference>
<dbReference type="GeneID" id="110245342"/>
<evidence type="ECO:0000256" key="11">
    <source>
        <dbReference type="ARBA" id="ARBA00049822"/>
    </source>
</evidence>
<dbReference type="OrthoDB" id="6019644at2759"/>
<keyword evidence="14" id="KW-0732">Signal</keyword>
<reference evidence="16" key="1">
    <citation type="submission" date="2022-11" db="UniProtKB">
        <authorList>
            <consortium name="EnsemblMetazoa"/>
        </authorList>
    </citation>
    <scope>IDENTIFICATION</scope>
</reference>
<dbReference type="PROSITE" id="PS01187">
    <property type="entry name" value="EGF_CA"/>
    <property type="match status" value="2"/>
</dbReference>
<feature type="domain" description="EGF-like" evidence="15">
    <location>
        <begin position="142"/>
        <end position="182"/>
    </location>
</feature>
<dbReference type="GO" id="GO:0003756">
    <property type="term" value="F:protein disulfide isomerase activity"/>
    <property type="evidence" value="ECO:0007669"/>
    <property type="project" value="UniProtKB-EC"/>
</dbReference>
<dbReference type="InterPro" id="IPR000152">
    <property type="entry name" value="EGF-type_Asp/Asn_hydroxyl_site"/>
</dbReference>
<dbReference type="SMART" id="SM00261">
    <property type="entry name" value="FU"/>
    <property type="match status" value="3"/>
</dbReference>
<evidence type="ECO:0000256" key="10">
    <source>
        <dbReference type="ARBA" id="ARBA00049626"/>
    </source>
</evidence>
<dbReference type="CDD" id="cd00054">
    <property type="entry name" value="EGF_CA"/>
    <property type="match status" value="2"/>
</dbReference>
<organism evidence="16 17">
    <name type="scientific">Exaiptasia diaphana</name>
    <name type="common">Tropical sea anemone</name>
    <name type="synonym">Aiptasia pulchella</name>
    <dbReference type="NCBI Taxonomy" id="2652724"/>
    <lineage>
        <taxon>Eukaryota</taxon>
        <taxon>Metazoa</taxon>
        <taxon>Cnidaria</taxon>
        <taxon>Anthozoa</taxon>
        <taxon>Hexacorallia</taxon>
        <taxon>Actiniaria</taxon>
        <taxon>Aiptasiidae</taxon>
        <taxon>Exaiptasia</taxon>
    </lineage>
</organism>
<dbReference type="GO" id="GO:0005509">
    <property type="term" value="F:calcium ion binding"/>
    <property type="evidence" value="ECO:0007669"/>
    <property type="project" value="InterPro"/>
</dbReference>
<dbReference type="SUPFAM" id="SSF57184">
    <property type="entry name" value="Growth factor receptor domain"/>
    <property type="match status" value="1"/>
</dbReference>
<evidence type="ECO:0000313" key="16">
    <source>
        <dbReference type="EnsemblMetazoa" id="XP_020907281.1"/>
    </source>
</evidence>
<dbReference type="KEGG" id="epa:110245342"/>
<dbReference type="SMART" id="SM00181">
    <property type="entry name" value="EGF"/>
    <property type="match status" value="3"/>
</dbReference>
<dbReference type="EC" id="5.3.4.1" evidence="4"/>
<dbReference type="PROSITE" id="PS01186">
    <property type="entry name" value="EGF_2"/>
    <property type="match status" value="1"/>
</dbReference>
<proteinExistence type="inferred from homology"/>
<dbReference type="PANTHER" id="PTHR24034">
    <property type="entry name" value="EGF-LIKE DOMAIN-CONTAINING PROTEIN"/>
    <property type="match status" value="1"/>
</dbReference>
<dbReference type="InterPro" id="IPR050751">
    <property type="entry name" value="ECM_structural_protein"/>
</dbReference>
<evidence type="ECO:0000256" key="6">
    <source>
        <dbReference type="ARBA" id="ARBA00022737"/>
    </source>
</evidence>
<dbReference type="PANTHER" id="PTHR24034:SF148">
    <property type="entry name" value="RE58433P"/>
    <property type="match status" value="1"/>
</dbReference>